<accession>A0AAV1BBE8</accession>
<name>A0AAV1BBE8_VICFA</name>
<evidence type="ECO:0000313" key="1">
    <source>
        <dbReference type="EMBL" id="CAI8618837.1"/>
    </source>
</evidence>
<dbReference type="EMBL" id="OX451741">
    <property type="protein sequence ID" value="CAI8618837.1"/>
    <property type="molecule type" value="Genomic_DNA"/>
</dbReference>
<dbReference type="AlphaFoldDB" id="A0AAV1BBE8"/>
<organism evidence="1 2">
    <name type="scientific">Vicia faba</name>
    <name type="common">Broad bean</name>
    <name type="synonym">Faba vulgaris</name>
    <dbReference type="NCBI Taxonomy" id="3906"/>
    <lineage>
        <taxon>Eukaryota</taxon>
        <taxon>Viridiplantae</taxon>
        <taxon>Streptophyta</taxon>
        <taxon>Embryophyta</taxon>
        <taxon>Tracheophyta</taxon>
        <taxon>Spermatophyta</taxon>
        <taxon>Magnoliopsida</taxon>
        <taxon>eudicotyledons</taxon>
        <taxon>Gunneridae</taxon>
        <taxon>Pentapetalae</taxon>
        <taxon>rosids</taxon>
        <taxon>fabids</taxon>
        <taxon>Fabales</taxon>
        <taxon>Fabaceae</taxon>
        <taxon>Papilionoideae</taxon>
        <taxon>50 kb inversion clade</taxon>
        <taxon>NPAAA clade</taxon>
        <taxon>Hologalegina</taxon>
        <taxon>IRL clade</taxon>
        <taxon>Fabeae</taxon>
        <taxon>Vicia</taxon>
    </lineage>
</organism>
<keyword evidence="2" id="KW-1185">Reference proteome</keyword>
<dbReference type="Proteomes" id="UP001157006">
    <property type="component" value="Chromosome 6"/>
</dbReference>
<evidence type="ECO:0000313" key="2">
    <source>
        <dbReference type="Proteomes" id="UP001157006"/>
    </source>
</evidence>
<proteinExistence type="predicted"/>
<reference evidence="1 2" key="1">
    <citation type="submission" date="2023-01" db="EMBL/GenBank/DDBJ databases">
        <authorList>
            <person name="Kreplak J."/>
        </authorList>
    </citation>
    <scope>NUCLEOTIDE SEQUENCE [LARGE SCALE GENOMIC DNA]</scope>
</reference>
<sequence length="95" mass="11269">MFWNDKNQIGRGDSIWWRDLIHMDAILGTDTNVFNTDIFLQLIEGDCDNFFWLRVNDFYEIMEGFNSESEGMDIFVLKHDRDGRFTVRPGYDAGY</sequence>
<gene>
    <name evidence="1" type="ORF">VFH_VI142320</name>
</gene>
<protein>
    <submittedName>
        <fullName evidence="1">Uncharacterized protein</fullName>
    </submittedName>
</protein>